<proteinExistence type="predicted"/>
<evidence type="ECO:0000313" key="1">
    <source>
        <dbReference type="EMBL" id="GBM67122.1"/>
    </source>
</evidence>
<dbReference type="AlphaFoldDB" id="A0A4Y2HPC7"/>
<comment type="caution">
    <text evidence="1">The sequence shown here is derived from an EMBL/GenBank/DDBJ whole genome shotgun (WGS) entry which is preliminary data.</text>
</comment>
<accession>A0A4Y2HPC7</accession>
<organism evidence="1 2">
    <name type="scientific">Araneus ventricosus</name>
    <name type="common">Orbweaver spider</name>
    <name type="synonym">Epeira ventricosa</name>
    <dbReference type="NCBI Taxonomy" id="182803"/>
    <lineage>
        <taxon>Eukaryota</taxon>
        <taxon>Metazoa</taxon>
        <taxon>Ecdysozoa</taxon>
        <taxon>Arthropoda</taxon>
        <taxon>Chelicerata</taxon>
        <taxon>Arachnida</taxon>
        <taxon>Araneae</taxon>
        <taxon>Araneomorphae</taxon>
        <taxon>Entelegynae</taxon>
        <taxon>Araneoidea</taxon>
        <taxon>Araneidae</taxon>
        <taxon>Araneus</taxon>
    </lineage>
</organism>
<evidence type="ECO:0000313" key="2">
    <source>
        <dbReference type="Proteomes" id="UP000499080"/>
    </source>
</evidence>
<sequence>MGSGDFGHHDIVFVGAVECFEPYFRDYCFFFKGGILRMGGGNRWTINATDGRKRSFERMSQKKKGKACLNFSDRMPACRGIVPIWVPEAKG</sequence>
<reference evidence="1 2" key="1">
    <citation type="journal article" date="2019" name="Sci. Rep.">
        <title>Orb-weaving spider Araneus ventricosus genome elucidates the spidroin gene catalogue.</title>
        <authorList>
            <person name="Kono N."/>
            <person name="Nakamura H."/>
            <person name="Ohtoshi R."/>
            <person name="Moran D.A.P."/>
            <person name="Shinohara A."/>
            <person name="Yoshida Y."/>
            <person name="Fujiwara M."/>
            <person name="Mori M."/>
            <person name="Tomita M."/>
            <person name="Arakawa K."/>
        </authorList>
    </citation>
    <scope>NUCLEOTIDE SEQUENCE [LARGE SCALE GENOMIC DNA]</scope>
</reference>
<gene>
    <name evidence="1" type="ORF">AVEN_59337_1</name>
</gene>
<keyword evidence="2" id="KW-1185">Reference proteome</keyword>
<dbReference type="Proteomes" id="UP000499080">
    <property type="component" value="Unassembled WGS sequence"/>
</dbReference>
<protein>
    <submittedName>
        <fullName evidence="1">Uncharacterized protein</fullName>
    </submittedName>
</protein>
<name>A0A4Y2HPC7_ARAVE</name>
<dbReference type="EMBL" id="BGPR01002062">
    <property type="protein sequence ID" value="GBM67122.1"/>
    <property type="molecule type" value="Genomic_DNA"/>
</dbReference>